<dbReference type="SUPFAM" id="SSF53474">
    <property type="entry name" value="alpha/beta-Hydrolases"/>
    <property type="match status" value="1"/>
</dbReference>
<dbReference type="Gene3D" id="3.40.50.1820">
    <property type="entry name" value="alpha/beta hydrolase"/>
    <property type="match status" value="1"/>
</dbReference>
<evidence type="ECO:0000313" key="3">
    <source>
        <dbReference type="Proteomes" id="UP000605846"/>
    </source>
</evidence>
<gene>
    <name evidence="2" type="ORF">EC973_003431</name>
</gene>
<keyword evidence="1" id="KW-0378">Hydrolase</keyword>
<dbReference type="OrthoDB" id="408373at2759"/>
<dbReference type="EMBL" id="JABAYA010000200">
    <property type="protein sequence ID" value="KAF7722341.1"/>
    <property type="molecule type" value="Genomic_DNA"/>
</dbReference>
<proteinExistence type="predicted"/>
<dbReference type="PANTHER" id="PTHR16138">
    <property type="entry name" value="MYCOPHENOLIC ACID ACYL-GLUCURONIDE ESTERASE, MITOCHONDRIAL"/>
    <property type="match status" value="1"/>
</dbReference>
<name>A0A8H7EQM5_9FUNG</name>
<keyword evidence="3" id="KW-1185">Reference proteome</keyword>
<organism evidence="2 3">
    <name type="scientific">Apophysomyces ossiformis</name>
    <dbReference type="NCBI Taxonomy" id="679940"/>
    <lineage>
        <taxon>Eukaryota</taxon>
        <taxon>Fungi</taxon>
        <taxon>Fungi incertae sedis</taxon>
        <taxon>Mucoromycota</taxon>
        <taxon>Mucoromycotina</taxon>
        <taxon>Mucoromycetes</taxon>
        <taxon>Mucorales</taxon>
        <taxon>Mucorineae</taxon>
        <taxon>Mucoraceae</taxon>
        <taxon>Apophysomyces</taxon>
    </lineage>
</organism>
<evidence type="ECO:0000313" key="2">
    <source>
        <dbReference type="EMBL" id="KAF7722341.1"/>
    </source>
</evidence>
<accession>A0A8H7EQM5</accession>
<comment type="caution">
    <text evidence="2">The sequence shown here is derived from an EMBL/GenBank/DDBJ whole genome shotgun (WGS) entry which is preliminary data.</text>
</comment>
<dbReference type="AlphaFoldDB" id="A0A8H7EQM5"/>
<dbReference type="Proteomes" id="UP000605846">
    <property type="component" value="Unassembled WGS sequence"/>
</dbReference>
<protein>
    <submittedName>
        <fullName evidence="2">Uncharacterized protein</fullName>
    </submittedName>
</protein>
<evidence type="ECO:0000256" key="1">
    <source>
        <dbReference type="ARBA" id="ARBA00022801"/>
    </source>
</evidence>
<dbReference type="PANTHER" id="PTHR16138:SF7">
    <property type="entry name" value="PALMITOYL-PROTEIN THIOESTERASE ABHD10, MITOCHONDRIAL"/>
    <property type="match status" value="1"/>
</dbReference>
<reference evidence="2" key="1">
    <citation type="submission" date="2020-01" db="EMBL/GenBank/DDBJ databases">
        <title>Genome Sequencing of Three Apophysomyces-Like Fungal Strains Confirms a Novel Fungal Genus in the Mucoromycota with divergent Burkholderia-like Endosymbiotic Bacteria.</title>
        <authorList>
            <person name="Stajich J.E."/>
            <person name="Macias A.M."/>
            <person name="Carter-House D."/>
            <person name="Lovett B."/>
            <person name="Kasson L.R."/>
            <person name="Berry K."/>
            <person name="Grigoriev I."/>
            <person name="Chang Y."/>
            <person name="Spatafora J."/>
            <person name="Kasson M.T."/>
        </authorList>
    </citation>
    <scope>NUCLEOTIDE SEQUENCE</scope>
    <source>
        <strain evidence="2">NRRL A-21654</strain>
    </source>
</reference>
<dbReference type="InterPro" id="IPR052382">
    <property type="entry name" value="ABHD10_acyl-thioesterase"/>
</dbReference>
<dbReference type="InterPro" id="IPR029058">
    <property type="entry name" value="AB_hydrolase_fold"/>
</dbReference>
<dbReference type="GO" id="GO:0004553">
    <property type="term" value="F:hydrolase activity, hydrolyzing O-glycosyl compounds"/>
    <property type="evidence" value="ECO:0007669"/>
    <property type="project" value="TreeGrafter"/>
</dbReference>
<sequence>MGTWLALLIASKSKLRPQVKGIIGIGAGVDFTERWLTQEVPPIHHQDLNYVWRRPSAYAPEGYYSIPVRFLLESRNALILPDKHFHVECPVQFIHGHDDKDVPLTHVQQLRNRLIATSSTRISLEVIKHGDHRLSRPQDLLCISQRILELVKECEDSENRSSNALKAFLQ</sequence>